<name>A0A4R3XWJ3_9PAST</name>
<accession>A0A4R3XWJ3</accession>
<evidence type="ECO:0000313" key="1">
    <source>
        <dbReference type="EMBL" id="TCV83686.1"/>
    </source>
</evidence>
<dbReference type="PIRSF" id="PIRSF034934">
    <property type="entry name" value="AbiF_AbiD"/>
    <property type="match status" value="1"/>
</dbReference>
<gene>
    <name evidence="1" type="ORF">EDC16_11452</name>
</gene>
<organism evidence="1 2">
    <name type="scientific">Testudinibacter aquarius</name>
    <dbReference type="NCBI Taxonomy" id="1524974"/>
    <lineage>
        <taxon>Bacteria</taxon>
        <taxon>Pseudomonadati</taxon>
        <taxon>Pseudomonadota</taxon>
        <taxon>Gammaproteobacteria</taxon>
        <taxon>Pasteurellales</taxon>
        <taxon>Pasteurellaceae</taxon>
        <taxon>Testudinibacter</taxon>
    </lineage>
</organism>
<comment type="caution">
    <text evidence="1">The sequence shown here is derived from an EMBL/GenBank/DDBJ whole genome shotgun (WGS) entry which is preliminary data.</text>
</comment>
<sequence>MNFCLRTNRQVFFNAIFDYKYMTTFCKPVKTSVEHIKTWQQRGLNIPNQERAVRYLDYIGYYRLSAYTIPFQDPKSSSHQFKQNVSFDDILSLYIFDRELRLLVMDAIERIEVAIRAQISNVLCNEFNDAFWYLDENCFDQNYQHFRLLANIERQRLEEQKRLKRDYDAIESRKNISLDQKRILRDKVQKENFLRHYLSQYDQPKLPPSWMMVEMLTWGDLSHLYTGLKSTLLRKKIAGNLGLHAEVFESWIKTLNDVRNVCAHHNRLWNKEFGRSIKIPTSKSIIWLQQAVILANPAIHAEKRIYMVLVALQTLLYKISPNSQWAQRLKQLMAKYPKIAKSNMGMPEEWHNDDFWTFALKLK</sequence>
<reference evidence="1 2" key="1">
    <citation type="submission" date="2019-03" db="EMBL/GenBank/DDBJ databases">
        <title>Genomic Encyclopedia of Type Strains, Phase IV (KMG-IV): sequencing the most valuable type-strain genomes for metagenomic binning, comparative biology and taxonomic classification.</title>
        <authorList>
            <person name="Goeker M."/>
        </authorList>
    </citation>
    <scope>NUCLEOTIDE SEQUENCE [LARGE SCALE GENOMIC DNA]</scope>
    <source>
        <strain evidence="1 2">DSM 28140</strain>
    </source>
</reference>
<dbReference type="AlphaFoldDB" id="A0A4R3XWJ3"/>
<proteinExistence type="predicted"/>
<evidence type="ECO:0000313" key="2">
    <source>
        <dbReference type="Proteomes" id="UP000294619"/>
    </source>
</evidence>
<protein>
    <submittedName>
        <fullName evidence="1">Abortive infection bacteriophage resistance protein</fullName>
    </submittedName>
</protein>
<dbReference type="EMBL" id="SMCP01000014">
    <property type="protein sequence ID" value="TCV83686.1"/>
    <property type="molecule type" value="Genomic_DNA"/>
</dbReference>
<dbReference type="InterPro" id="IPR011664">
    <property type="entry name" value="Abi_system_AbiD/AbiF-like"/>
</dbReference>
<dbReference type="Proteomes" id="UP000294619">
    <property type="component" value="Unassembled WGS sequence"/>
</dbReference>
<dbReference type="InterPro" id="IPR017034">
    <property type="entry name" value="Abi_system_AbiD/AbiF"/>
</dbReference>
<dbReference type="Pfam" id="PF07751">
    <property type="entry name" value="Abi_2"/>
    <property type="match status" value="1"/>
</dbReference>